<dbReference type="PANTHER" id="PTHR13887:SF14">
    <property type="entry name" value="DISULFIDE BOND FORMATION PROTEIN D"/>
    <property type="match status" value="1"/>
</dbReference>
<evidence type="ECO:0000313" key="10">
    <source>
        <dbReference type="Proteomes" id="UP000248916"/>
    </source>
</evidence>
<dbReference type="SUPFAM" id="SSF52833">
    <property type="entry name" value="Thioredoxin-like"/>
    <property type="match status" value="1"/>
</dbReference>
<dbReference type="AlphaFoldDB" id="A0A2W7MXZ0"/>
<comment type="similarity">
    <text evidence="2">Belongs to the thioredoxin family. DsbA subfamily.</text>
</comment>
<evidence type="ECO:0000256" key="6">
    <source>
        <dbReference type="ARBA" id="ARBA00023284"/>
    </source>
</evidence>
<feature type="signal peptide" evidence="7">
    <location>
        <begin position="1"/>
        <end position="19"/>
    </location>
</feature>
<keyword evidence="10" id="KW-1185">Reference proteome</keyword>
<organism evidence="9 10">
    <name type="scientific">Palleronia aestuarii</name>
    <dbReference type="NCBI Taxonomy" id="568105"/>
    <lineage>
        <taxon>Bacteria</taxon>
        <taxon>Pseudomonadati</taxon>
        <taxon>Pseudomonadota</taxon>
        <taxon>Alphaproteobacteria</taxon>
        <taxon>Rhodobacterales</taxon>
        <taxon>Roseobacteraceae</taxon>
        <taxon>Palleronia</taxon>
    </lineage>
</organism>
<name>A0A2W7MXZ0_9RHOB</name>
<dbReference type="OrthoDB" id="9780340at2"/>
<dbReference type="EMBL" id="QKZL01000023">
    <property type="protein sequence ID" value="PZX12481.1"/>
    <property type="molecule type" value="Genomic_DNA"/>
</dbReference>
<dbReference type="InterPro" id="IPR013766">
    <property type="entry name" value="Thioredoxin_domain"/>
</dbReference>
<keyword evidence="6" id="KW-0676">Redox-active center</keyword>
<dbReference type="GO" id="GO:0016491">
    <property type="term" value="F:oxidoreductase activity"/>
    <property type="evidence" value="ECO:0007669"/>
    <property type="project" value="UniProtKB-KW"/>
</dbReference>
<evidence type="ECO:0000256" key="2">
    <source>
        <dbReference type="ARBA" id="ARBA00005791"/>
    </source>
</evidence>
<dbReference type="Gene3D" id="3.40.30.10">
    <property type="entry name" value="Glutaredoxin"/>
    <property type="match status" value="1"/>
</dbReference>
<evidence type="ECO:0000256" key="5">
    <source>
        <dbReference type="ARBA" id="ARBA00023157"/>
    </source>
</evidence>
<keyword evidence="9" id="KW-0413">Isomerase</keyword>
<protein>
    <submittedName>
        <fullName evidence="9">Protein-disulfide isomerase</fullName>
    </submittedName>
</protein>
<comment type="function">
    <text evidence="1">May be required for disulfide bond formation in some proteins.</text>
</comment>
<dbReference type="InterPro" id="IPR036249">
    <property type="entry name" value="Thioredoxin-like_sf"/>
</dbReference>
<evidence type="ECO:0000256" key="3">
    <source>
        <dbReference type="ARBA" id="ARBA00022729"/>
    </source>
</evidence>
<evidence type="ECO:0000259" key="8">
    <source>
        <dbReference type="PROSITE" id="PS51352"/>
    </source>
</evidence>
<dbReference type="GO" id="GO:0016853">
    <property type="term" value="F:isomerase activity"/>
    <property type="evidence" value="ECO:0007669"/>
    <property type="project" value="UniProtKB-KW"/>
</dbReference>
<keyword evidence="3 7" id="KW-0732">Signal</keyword>
<reference evidence="9 10" key="1">
    <citation type="submission" date="2018-06" db="EMBL/GenBank/DDBJ databases">
        <title>Genomic Encyclopedia of Archaeal and Bacterial Type Strains, Phase II (KMG-II): from individual species to whole genera.</title>
        <authorList>
            <person name="Goeker M."/>
        </authorList>
    </citation>
    <scope>NUCLEOTIDE SEQUENCE [LARGE SCALE GENOMIC DNA]</scope>
    <source>
        <strain evidence="9 10">DSM 22009</strain>
    </source>
</reference>
<comment type="caution">
    <text evidence="9">The sequence shown here is derived from an EMBL/GenBank/DDBJ whole genome shotgun (WGS) entry which is preliminary data.</text>
</comment>
<sequence>MTRKSLILGALALALAVFAAAAWFGTRPAPVADAAPVAPEMAEALLRPYSPILGPEEAPVTIVEFLDPACEACRAFYPVVKDIMAEHGDVVRVAIRYTPFHGEASEEAIRVLEAARMQGVFEPVLEALLREQPRWASHGAPEPGLILEVAATAGLDAEAAETQMLAPDVIGILNQDRADVETVGVSGTPTFFVNGKPLDPFGEVELRALVAAEVAAAGS</sequence>
<accession>A0A2W7MXZ0</accession>
<evidence type="ECO:0000256" key="1">
    <source>
        <dbReference type="ARBA" id="ARBA00003565"/>
    </source>
</evidence>
<dbReference type="Proteomes" id="UP000248916">
    <property type="component" value="Unassembled WGS sequence"/>
</dbReference>
<evidence type="ECO:0000313" key="9">
    <source>
        <dbReference type="EMBL" id="PZX12481.1"/>
    </source>
</evidence>
<dbReference type="PANTHER" id="PTHR13887">
    <property type="entry name" value="GLUTATHIONE S-TRANSFERASE KAPPA"/>
    <property type="match status" value="1"/>
</dbReference>
<feature type="domain" description="Thioredoxin" evidence="8">
    <location>
        <begin position="23"/>
        <end position="215"/>
    </location>
</feature>
<gene>
    <name evidence="9" type="ORF">LX81_03585</name>
</gene>
<keyword evidence="5" id="KW-1015">Disulfide bond</keyword>
<proteinExistence type="inferred from homology"/>
<evidence type="ECO:0000256" key="7">
    <source>
        <dbReference type="SAM" id="SignalP"/>
    </source>
</evidence>
<dbReference type="RefSeq" id="WP_111538624.1">
    <property type="nucleotide sequence ID" value="NZ_QKZL01000023.1"/>
</dbReference>
<dbReference type="InterPro" id="IPR012336">
    <property type="entry name" value="Thioredoxin-like_fold"/>
</dbReference>
<dbReference type="Pfam" id="PF13462">
    <property type="entry name" value="Thioredoxin_4"/>
    <property type="match status" value="1"/>
</dbReference>
<evidence type="ECO:0000256" key="4">
    <source>
        <dbReference type="ARBA" id="ARBA00023002"/>
    </source>
</evidence>
<dbReference type="PROSITE" id="PS51352">
    <property type="entry name" value="THIOREDOXIN_2"/>
    <property type="match status" value="1"/>
</dbReference>
<feature type="chain" id="PRO_5015898236" evidence="7">
    <location>
        <begin position="20"/>
        <end position="219"/>
    </location>
</feature>
<keyword evidence="4" id="KW-0560">Oxidoreductase</keyword>